<evidence type="ECO:0000313" key="8">
    <source>
        <dbReference type="EMBL" id="KAI1721911.1"/>
    </source>
</evidence>
<evidence type="ECO:0000256" key="4">
    <source>
        <dbReference type="ARBA" id="ARBA00023136"/>
    </source>
</evidence>
<keyword evidence="3 6" id="KW-1133">Transmembrane helix</keyword>
<evidence type="ECO:0000313" key="9">
    <source>
        <dbReference type="Proteomes" id="UP001201812"/>
    </source>
</evidence>
<dbReference type="EMBL" id="JAKKPZ010000004">
    <property type="protein sequence ID" value="KAI1721911.1"/>
    <property type="molecule type" value="Genomic_DNA"/>
</dbReference>
<feature type="transmembrane region" description="Helical" evidence="6">
    <location>
        <begin position="6"/>
        <end position="31"/>
    </location>
</feature>
<dbReference type="AlphaFoldDB" id="A0AAD4RAT3"/>
<feature type="transmembrane region" description="Helical" evidence="6">
    <location>
        <begin position="43"/>
        <end position="63"/>
    </location>
</feature>
<feature type="domain" description="G-protein coupled receptors family 1 profile" evidence="7">
    <location>
        <begin position="23"/>
        <end position="389"/>
    </location>
</feature>
<dbReference type="PROSITE" id="PS50262">
    <property type="entry name" value="G_PROTEIN_RECEP_F1_2"/>
    <property type="match status" value="1"/>
</dbReference>
<evidence type="ECO:0000259" key="7">
    <source>
        <dbReference type="PROSITE" id="PS50262"/>
    </source>
</evidence>
<dbReference type="Pfam" id="PF00001">
    <property type="entry name" value="7tm_1"/>
    <property type="match status" value="1"/>
</dbReference>
<dbReference type="PANTHER" id="PTHR46895:SF3">
    <property type="entry name" value="G-PROTEIN COUPLED RECEPTOR F59B2.13-RELATED"/>
    <property type="match status" value="1"/>
</dbReference>
<comment type="subcellular location">
    <subcellularLocation>
        <location evidence="1">Membrane</location>
    </subcellularLocation>
</comment>
<accession>A0AAD4RAT3</accession>
<feature type="transmembrane region" description="Helical" evidence="6">
    <location>
        <begin position="83"/>
        <end position="111"/>
    </location>
</feature>
<evidence type="ECO:0000256" key="2">
    <source>
        <dbReference type="ARBA" id="ARBA00022692"/>
    </source>
</evidence>
<feature type="transmembrane region" description="Helical" evidence="6">
    <location>
        <begin position="332"/>
        <end position="354"/>
    </location>
</feature>
<evidence type="ECO:0000256" key="3">
    <source>
        <dbReference type="ARBA" id="ARBA00022989"/>
    </source>
</evidence>
<dbReference type="InterPro" id="IPR017452">
    <property type="entry name" value="GPCR_Rhodpsn_7TM"/>
</dbReference>
<dbReference type="GO" id="GO:0008528">
    <property type="term" value="F:G protein-coupled peptide receptor activity"/>
    <property type="evidence" value="ECO:0007669"/>
    <property type="project" value="InterPro"/>
</dbReference>
<proteinExistence type="predicted"/>
<dbReference type="Gene3D" id="1.20.1070.10">
    <property type="entry name" value="Rhodopsin 7-helix transmembrane proteins"/>
    <property type="match status" value="1"/>
</dbReference>
<evidence type="ECO:0000256" key="6">
    <source>
        <dbReference type="SAM" id="Phobius"/>
    </source>
</evidence>
<evidence type="ECO:0000256" key="5">
    <source>
        <dbReference type="SAM" id="MobiDB-lite"/>
    </source>
</evidence>
<dbReference type="Proteomes" id="UP001201812">
    <property type="component" value="Unassembled WGS sequence"/>
</dbReference>
<dbReference type="InterPro" id="IPR019427">
    <property type="entry name" value="7TM_GPCR_serpentine_rcpt_Srw"/>
</dbReference>
<keyword evidence="2 6" id="KW-0812">Transmembrane</keyword>
<evidence type="ECO:0000256" key="1">
    <source>
        <dbReference type="ARBA" id="ARBA00004370"/>
    </source>
</evidence>
<feature type="transmembrane region" description="Helical" evidence="6">
    <location>
        <begin position="132"/>
        <end position="149"/>
    </location>
</feature>
<dbReference type="PRINTS" id="PR00237">
    <property type="entry name" value="GPCRRHODOPSN"/>
</dbReference>
<feature type="transmembrane region" description="Helical" evidence="6">
    <location>
        <begin position="230"/>
        <end position="252"/>
    </location>
</feature>
<gene>
    <name evidence="8" type="ORF">DdX_04198</name>
</gene>
<reference evidence="8" key="1">
    <citation type="submission" date="2022-01" db="EMBL/GenBank/DDBJ databases">
        <title>Genome Sequence Resource for Two Populations of Ditylenchus destructor, the Migratory Endoparasitic Phytonematode.</title>
        <authorList>
            <person name="Zhang H."/>
            <person name="Lin R."/>
            <person name="Xie B."/>
        </authorList>
    </citation>
    <scope>NUCLEOTIDE SEQUENCE</scope>
    <source>
        <strain evidence="8">BazhouSP</strain>
    </source>
</reference>
<dbReference type="SUPFAM" id="SSF81321">
    <property type="entry name" value="Family A G protein-coupled receptor-like"/>
    <property type="match status" value="1"/>
</dbReference>
<comment type="caution">
    <text evidence="8">The sequence shown here is derived from an EMBL/GenBank/DDBJ whole genome shotgun (WGS) entry which is preliminary data.</text>
</comment>
<feature type="region of interest" description="Disordered" evidence="5">
    <location>
        <begin position="526"/>
        <end position="550"/>
    </location>
</feature>
<dbReference type="GO" id="GO:0016020">
    <property type="term" value="C:membrane"/>
    <property type="evidence" value="ECO:0007669"/>
    <property type="project" value="UniProtKB-SubCell"/>
</dbReference>
<name>A0AAD4RAT3_9BILA</name>
<dbReference type="Pfam" id="PF10324">
    <property type="entry name" value="7TM_GPCR_Srw"/>
    <property type="match status" value="1"/>
</dbReference>
<dbReference type="CDD" id="cd14978">
    <property type="entry name" value="7tmA_FMRFamide_R-like"/>
    <property type="match status" value="1"/>
</dbReference>
<dbReference type="InterPro" id="IPR000276">
    <property type="entry name" value="GPCR_Rhodpsn"/>
</dbReference>
<feature type="transmembrane region" description="Helical" evidence="6">
    <location>
        <begin position="366"/>
        <end position="391"/>
    </location>
</feature>
<keyword evidence="4 6" id="KW-0472">Membrane</keyword>
<keyword evidence="9" id="KW-1185">Reference proteome</keyword>
<protein>
    <submittedName>
        <fullName evidence="8">Serpentine type 7TM GPCR chemoreceptor srw domain-containing protein</fullName>
    </submittedName>
</protein>
<feature type="compositionally biased region" description="Polar residues" evidence="5">
    <location>
        <begin position="540"/>
        <end position="550"/>
    </location>
</feature>
<sequence length="595" mass="67386">MQSLAGFLMIYCFPIQLIIGVVGNLLNLMVLLNRRMRSRTNNLLAAVAFADIFFLIAMLPHTLKYNTFVRQIKVLNLFMQYANLHITGLINMCAFASTWLLVTVCFERLLAVRWPLKARTFWGDRLARPSRIICMIWVVAFIVTLHSHITHTVDKVRLNDTGTRQSLQKSVLEASNLFSMSNNDTQGTLAALFAAKPTSSGTPPPRFVLRTQLRPHLFHYWRIATIVHTVLQVFVPVVLVTIMSLLTADALFSVCKLRRLIACIQICVPFQNKKLPSKATQSWENGEPRLYSASPMNSITQSSYHLSNASGSHFPVNQHSSSHPGNQKRATMVVLVIASTFAAFQLPSAIIYIWELIQPDAPNHKIFITAGTLANSLVVTGKMANFFLFCMSSRNFRRNLRRMVCNKQRSAKNSLNGCAQSSHSYHTIAHPCTRQRPESMPTPKTAERKSIFNRRRQRYGKEETLLATPNSVKRHSFDQVPLYSVQKEVESRQNDALQDHIATAGDTILENKWTHDEMTPAPIRRSISSDTEHLVESPAATPTQKRSSLPVNPVGAFVAKRDRRWHLRFENERGTPMLNRMKLPIFSQRIANVSV</sequence>
<organism evidence="8 9">
    <name type="scientific">Ditylenchus destructor</name>
    <dbReference type="NCBI Taxonomy" id="166010"/>
    <lineage>
        <taxon>Eukaryota</taxon>
        <taxon>Metazoa</taxon>
        <taxon>Ecdysozoa</taxon>
        <taxon>Nematoda</taxon>
        <taxon>Chromadorea</taxon>
        <taxon>Rhabditida</taxon>
        <taxon>Tylenchina</taxon>
        <taxon>Tylenchomorpha</taxon>
        <taxon>Sphaerularioidea</taxon>
        <taxon>Anguinidae</taxon>
        <taxon>Anguininae</taxon>
        <taxon>Ditylenchus</taxon>
    </lineage>
</organism>
<dbReference type="PANTHER" id="PTHR46895">
    <property type="entry name" value="PROTEIN CBG20548-RELATED"/>
    <property type="match status" value="1"/>
</dbReference>